<evidence type="ECO:0000259" key="6">
    <source>
        <dbReference type="PROSITE" id="PS50943"/>
    </source>
</evidence>
<evidence type="ECO:0000313" key="9">
    <source>
        <dbReference type="Proteomes" id="UP000293142"/>
    </source>
</evidence>
<protein>
    <submittedName>
        <fullName evidence="8">Crp/Fnr family transcriptional regulator</fullName>
    </submittedName>
</protein>
<dbReference type="SUPFAM" id="SSF51206">
    <property type="entry name" value="cAMP-binding domain-like"/>
    <property type="match status" value="1"/>
</dbReference>
<dbReference type="SMART" id="SM00100">
    <property type="entry name" value="cNMP"/>
    <property type="match status" value="1"/>
</dbReference>
<keyword evidence="9" id="KW-1185">Reference proteome</keyword>
<dbReference type="GO" id="GO:0003677">
    <property type="term" value="F:DNA binding"/>
    <property type="evidence" value="ECO:0007669"/>
    <property type="project" value="UniProtKB-KW"/>
</dbReference>
<proteinExistence type="predicted"/>
<feature type="domain" description="HTH crp-type" evidence="7">
    <location>
        <begin position="145"/>
        <end position="218"/>
    </location>
</feature>
<dbReference type="Gene3D" id="2.60.120.10">
    <property type="entry name" value="Jelly Rolls"/>
    <property type="match status" value="1"/>
</dbReference>
<dbReference type="CDD" id="cd00038">
    <property type="entry name" value="CAP_ED"/>
    <property type="match status" value="1"/>
</dbReference>
<dbReference type="PRINTS" id="PR00034">
    <property type="entry name" value="HTHCRP"/>
</dbReference>
<dbReference type="Pfam" id="PF00027">
    <property type="entry name" value="cNMP_binding"/>
    <property type="match status" value="1"/>
</dbReference>
<keyword evidence="4" id="KW-0804">Transcription</keyword>
<dbReference type="OrthoDB" id="9812325at2"/>
<evidence type="ECO:0000256" key="4">
    <source>
        <dbReference type="ARBA" id="ARBA00023163"/>
    </source>
</evidence>
<gene>
    <name evidence="8" type="ORF">EYB31_31700</name>
</gene>
<dbReference type="SMART" id="SM00419">
    <property type="entry name" value="HTH_CRP"/>
    <property type="match status" value="1"/>
</dbReference>
<keyword evidence="3" id="KW-0010">Activator</keyword>
<accession>A0A4Q9DJJ5</accession>
<dbReference type="EMBL" id="SIRE01000028">
    <property type="protein sequence ID" value="TBL71116.1"/>
    <property type="molecule type" value="Genomic_DNA"/>
</dbReference>
<dbReference type="InterPro" id="IPR036390">
    <property type="entry name" value="WH_DNA-bd_sf"/>
</dbReference>
<dbReference type="AlphaFoldDB" id="A0A4Q9DJJ5"/>
<dbReference type="PROSITE" id="PS51063">
    <property type="entry name" value="HTH_CRP_2"/>
    <property type="match status" value="1"/>
</dbReference>
<evidence type="ECO:0000259" key="5">
    <source>
        <dbReference type="PROSITE" id="PS50042"/>
    </source>
</evidence>
<feature type="domain" description="Cyclic nucleotide-binding" evidence="5">
    <location>
        <begin position="9"/>
        <end position="131"/>
    </location>
</feature>
<evidence type="ECO:0000259" key="7">
    <source>
        <dbReference type="PROSITE" id="PS51063"/>
    </source>
</evidence>
<organism evidence="8 9">
    <name type="scientific">Paenibacillus thalictri</name>
    <dbReference type="NCBI Taxonomy" id="2527873"/>
    <lineage>
        <taxon>Bacteria</taxon>
        <taxon>Bacillati</taxon>
        <taxon>Bacillota</taxon>
        <taxon>Bacilli</taxon>
        <taxon>Bacillales</taxon>
        <taxon>Paenibacillaceae</taxon>
        <taxon>Paenibacillus</taxon>
    </lineage>
</organism>
<dbReference type="PROSITE" id="PS50042">
    <property type="entry name" value="CNMP_BINDING_3"/>
    <property type="match status" value="1"/>
</dbReference>
<dbReference type="Proteomes" id="UP000293142">
    <property type="component" value="Unassembled WGS sequence"/>
</dbReference>
<dbReference type="InterPro" id="IPR001387">
    <property type="entry name" value="Cro/C1-type_HTH"/>
</dbReference>
<dbReference type="Pfam" id="PF13545">
    <property type="entry name" value="HTH_Crp_2"/>
    <property type="match status" value="1"/>
</dbReference>
<reference evidence="8 9" key="1">
    <citation type="submission" date="2019-02" db="EMBL/GenBank/DDBJ databases">
        <title>Paenibacillus sp. nov., isolated from surface-sterilized tissue of Thalictrum simplex L.</title>
        <authorList>
            <person name="Tuo L."/>
        </authorList>
    </citation>
    <scope>NUCLEOTIDE SEQUENCE [LARGE SCALE GENOMIC DNA]</scope>
    <source>
        <strain evidence="8 9">N2SHLJ1</strain>
    </source>
</reference>
<dbReference type="SUPFAM" id="SSF46785">
    <property type="entry name" value="Winged helix' DNA-binding domain"/>
    <property type="match status" value="1"/>
</dbReference>
<name>A0A4Q9DJJ5_9BACL</name>
<dbReference type="PANTHER" id="PTHR24567:SF26">
    <property type="entry name" value="REGULATORY PROTEIN YEIL"/>
    <property type="match status" value="1"/>
</dbReference>
<dbReference type="InterPro" id="IPR014710">
    <property type="entry name" value="RmlC-like_jellyroll"/>
</dbReference>
<dbReference type="GO" id="GO:0003700">
    <property type="term" value="F:DNA-binding transcription factor activity"/>
    <property type="evidence" value="ECO:0007669"/>
    <property type="project" value="TreeGrafter"/>
</dbReference>
<dbReference type="InterPro" id="IPR050397">
    <property type="entry name" value="Env_Response_Regulators"/>
</dbReference>
<dbReference type="InterPro" id="IPR000595">
    <property type="entry name" value="cNMP-bd_dom"/>
</dbReference>
<comment type="caution">
    <text evidence="8">The sequence shown here is derived from an EMBL/GenBank/DDBJ whole genome shotgun (WGS) entry which is preliminary data.</text>
</comment>
<evidence type="ECO:0000256" key="1">
    <source>
        <dbReference type="ARBA" id="ARBA00023015"/>
    </source>
</evidence>
<dbReference type="InterPro" id="IPR018490">
    <property type="entry name" value="cNMP-bd_dom_sf"/>
</dbReference>
<dbReference type="PANTHER" id="PTHR24567">
    <property type="entry name" value="CRP FAMILY TRANSCRIPTIONAL REGULATORY PROTEIN"/>
    <property type="match status" value="1"/>
</dbReference>
<dbReference type="GO" id="GO:0005829">
    <property type="term" value="C:cytosol"/>
    <property type="evidence" value="ECO:0007669"/>
    <property type="project" value="TreeGrafter"/>
</dbReference>
<evidence type="ECO:0000256" key="3">
    <source>
        <dbReference type="ARBA" id="ARBA00023159"/>
    </source>
</evidence>
<dbReference type="InterPro" id="IPR036388">
    <property type="entry name" value="WH-like_DNA-bd_sf"/>
</dbReference>
<sequence length="239" mass="28302">MQDLSEITLFKDIPREDHPQLLALFKTRNFKKNHNLIFENDHSDEVYFIRSGIVKVYRVKDAQELVFNFHFPGHAVGEIEAICDEKQLYRMASVEAFEPVAAWMLTKKDFLYIINKYPAVLRRAYNLLLERLRIMNRKVRSLTFDDTRTRTANLIMDLYHNCGGQYDGVYRIDFKITQSDLADMLGLTRESISKTVNELKKDGIIEIRQKCIHILDLERLDYICNEPDEMSAHRIWHER</sequence>
<keyword evidence="2" id="KW-0238">DNA-binding</keyword>
<dbReference type="PROSITE" id="PS50943">
    <property type="entry name" value="HTH_CROC1"/>
    <property type="match status" value="1"/>
</dbReference>
<evidence type="ECO:0000256" key="2">
    <source>
        <dbReference type="ARBA" id="ARBA00023125"/>
    </source>
</evidence>
<keyword evidence="1" id="KW-0805">Transcription regulation</keyword>
<dbReference type="InterPro" id="IPR012318">
    <property type="entry name" value="HTH_CRP"/>
</dbReference>
<evidence type="ECO:0000313" key="8">
    <source>
        <dbReference type="EMBL" id="TBL71116.1"/>
    </source>
</evidence>
<dbReference type="Gene3D" id="1.10.10.10">
    <property type="entry name" value="Winged helix-like DNA-binding domain superfamily/Winged helix DNA-binding domain"/>
    <property type="match status" value="1"/>
</dbReference>
<feature type="domain" description="HTH cro/C1-type" evidence="6">
    <location>
        <begin position="170"/>
        <end position="223"/>
    </location>
</feature>